<dbReference type="SUPFAM" id="SSF53850">
    <property type="entry name" value="Periplasmic binding protein-like II"/>
    <property type="match status" value="1"/>
</dbReference>
<reference evidence="8" key="1">
    <citation type="journal article" date="2019" name="Int. J. Syst. Evol. Microbiol.">
        <title>The Global Catalogue of Microorganisms (GCM) 10K type strain sequencing project: providing services to taxonomists for standard genome sequencing and annotation.</title>
        <authorList>
            <consortium name="The Broad Institute Genomics Platform"/>
            <consortium name="The Broad Institute Genome Sequencing Center for Infectious Disease"/>
            <person name="Wu L."/>
            <person name="Ma J."/>
        </authorList>
    </citation>
    <scope>NUCLEOTIDE SEQUENCE [LARGE SCALE GENOMIC DNA]</scope>
    <source>
        <strain evidence="8">CGMCC 4.7400</strain>
    </source>
</reference>
<dbReference type="EMBL" id="JBHTEB010000001">
    <property type="protein sequence ID" value="MFD0319172.1"/>
    <property type="molecule type" value="Genomic_DNA"/>
</dbReference>
<evidence type="ECO:0000256" key="5">
    <source>
        <dbReference type="ARBA" id="ARBA00023288"/>
    </source>
</evidence>
<proteinExistence type="predicted"/>
<keyword evidence="1" id="KW-1003">Cell membrane</keyword>
<dbReference type="PROSITE" id="PS51257">
    <property type="entry name" value="PROKAR_LIPOPROTEIN"/>
    <property type="match status" value="1"/>
</dbReference>
<dbReference type="RefSeq" id="WP_381617395.1">
    <property type="nucleotide sequence ID" value="NZ_JBHTEB010000001.1"/>
</dbReference>
<evidence type="ECO:0000313" key="8">
    <source>
        <dbReference type="Proteomes" id="UP001597023"/>
    </source>
</evidence>
<dbReference type="PANTHER" id="PTHR43649:SF33">
    <property type="entry name" value="POLYGALACTURONAN_RHAMNOGALACTURONAN-BINDING PROTEIN YTCQ"/>
    <property type="match status" value="1"/>
</dbReference>
<evidence type="ECO:0000256" key="4">
    <source>
        <dbReference type="ARBA" id="ARBA00023139"/>
    </source>
</evidence>
<name>A0ABW2WI94_9ACTN</name>
<gene>
    <name evidence="7" type="ORF">ACFQZ6_34145</name>
</gene>
<evidence type="ECO:0000256" key="1">
    <source>
        <dbReference type="ARBA" id="ARBA00022475"/>
    </source>
</evidence>
<dbReference type="Gene3D" id="3.40.190.10">
    <property type="entry name" value="Periplasmic binding protein-like II"/>
    <property type="match status" value="3"/>
</dbReference>
<dbReference type="InterPro" id="IPR006059">
    <property type="entry name" value="SBP"/>
</dbReference>
<evidence type="ECO:0000256" key="6">
    <source>
        <dbReference type="SAM" id="MobiDB-lite"/>
    </source>
</evidence>
<keyword evidence="3" id="KW-0472">Membrane</keyword>
<feature type="compositionally biased region" description="Basic and acidic residues" evidence="6">
    <location>
        <begin position="428"/>
        <end position="443"/>
    </location>
</feature>
<evidence type="ECO:0000256" key="3">
    <source>
        <dbReference type="ARBA" id="ARBA00023136"/>
    </source>
</evidence>
<dbReference type="Pfam" id="PF01547">
    <property type="entry name" value="SBP_bac_1"/>
    <property type="match status" value="1"/>
</dbReference>
<feature type="region of interest" description="Disordered" evidence="6">
    <location>
        <begin position="428"/>
        <end position="449"/>
    </location>
</feature>
<keyword evidence="5" id="KW-0449">Lipoprotein</keyword>
<dbReference type="PANTHER" id="PTHR43649">
    <property type="entry name" value="ARABINOSE-BINDING PROTEIN-RELATED"/>
    <property type="match status" value="1"/>
</dbReference>
<keyword evidence="8" id="KW-1185">Reference proteome</keyword>
<keyword evidence="4" id="KW-0564">Palmitate</keyword>
<organism evidence="7 8">
    <name type="scientific">Streptomyces flavalbus</name>
    <dbReference type="NCBI Taxonomy" id="2665155"/>
    <lineage>
        <taxon>Bacteria</taxon>
        <taxon>Bacillati</taxon>
        <taxon>Actinomycetota</taxon>
        <taxon>Actinomycetes</taxon>
        <taxon>Kitasatosporales</taxon>
        <taxon>Streptomycetaceae</taxon>
        <taxon>Streptomyces</taxon>
    </lineage>
</organism>
<accession>A0ABW2WI94</accession>
<evidence type="ECO:0000313" key="7">
    <source>
        <dbReference type="EMBL" id="MFD0319172.1"/>
    </source>
</evidence>
<dbReference type="CDD" id="cd13585">
    <property type="entry name" value="PBP2_TMBP_like"/>
    <property type="match status" value="1"/>
</dbReference>
<sequence length="449" mass="48936">MRDRTSVARRRVIGGAVLVLTVATGCGGGGTDDGAADTSCERSSGKVTLQYWSWVPGMQQAVDAWNSEHPDIQVTLKTTPAGNAGTYQNLSNALKADKAPDLGQIEYDSLASFRLKGGLRDIAQCPGVTDAEPEFADWTWSQVDFGADGKDGVWAVPQDTGPMALFYRKDIFDQLGLKAPTTWQEYEADARVLKKAGKYITHFSQTDPNWFTGLLWQNEATLFERDGDTWKVTVDRPESRQVADYWQKLIDDKLVATDLQGFSPALYKAWNSGEVVTWVSAAWGYSTIRDNAKSTAGKWAVAPMPQWQPGEERAGNWGGSTTAVLAGSEHPAEAAEFALWLNTDAKALEILNREGGLYPAAKAGLDLPALSQPVDFYDDQRIFDVFAEASAHVDTDFTWGPTMTDTYRYLSDGTADATGGRTTLGEVLKRTGEQSADSLREQSLDVTGG</sequence>
<comment type="caution">
    <text evidence="7">The sequence shown here is derived from an EMBL/GenBank/DDBJ whole genome shotgun (WGS) entry which is preliminary data.</text>
</comment>
<dbReference type="Proteomes" id="UP001597023">
    <property type="component" value="Unassembled WGS sequence"/>
</dbReference>
<keyword evidence="2" id="KW-0732">Signal</keyword>
<evidence type="ECO:0000256" key="2">
    <source>
        <dbReference type="ARBA" id="ARBA00022729"/>
    </source>
</evidence>
<dbReference type="InterPro" id="IPR050490">
    <property type="entry name" value="Bact_solute-bd_prot1"/>
</dbReference>
<protein>
    <submittedName>
        <fullName evidence="7">ABC transporter substrate-binding protein</fullName>
    </submittedName>
</protein>